<dbReference type="Proteomes" id="UP000887572">
    <property type="component" value="Unplaced"/>
</dbReference>
<reference evidence="2" key="1">
    <citation type="submission" date="2022-11" db="UniProtKB">
        <authorList>
            <consortium name="WormBaseParasite"/>
        </authorList>
    </citation>
    <scope>IDENTIFICATION</scope>
</reference>
<evidence type="ECO:0000313" key="2">
    <source>
        <dbReference type="WBParaSite" id="Gr19_v10_g9146.t1"/>
    </source>
</evidence>
<dbReference type="AlphaFoldDB" id="A0A914IEF8"/>
<protein>
    <submittedName>
        <fullName evidence="2">Uncharacterized protein</fullName>
    </submittedName>
</protein>
<sequence length="92" mass="10367">MPCRLQRPPNRSHPPDPAPRALIMLPENQSWRFILIAAATPAEQGVHDTATNTNSTSSNITKLCREFKRKCIFGSVVKEDENETETIAVQHR</sequence>
<name>A0A914IEF8_GLORO</name>
<organism evidence="1 2">
    <name type="scientific">Globodera rostochiensis</name>
    <name type="common">Golden nematode worm</name>
    <name type="synonym">Heterodera rostochiensis</name>
    <dbReference type="NCBI Taxonomy" id="31243"/>
    <lineage>
        <taxon>Eukaryota</taxon>
        <taxon>Metazoa</taxon>
        <taxon>Ecdysozoa</taxon>
        <taxon>Nematoda</taxon>
        <taxon>Chromadorea</taxon>
        <taxon>Rhabditida</taxon>
        <taxon>Tylenchina</taxon>
        <taxon>Tylenchomorpha</taxon>
        <taxon>Tylenchoidea</taxon>
        <taxon>Heteroderidae</taxon>
        <taxon>Heteroderinae</taxon>
        <taxon>Globodera</taxon>
    </lineage>
</organism>
<dbReference type="WBParaSite" id="Gr19_v10_g9146.t1">
    <property type="protein sequence ID" value="Gr19_v10_g9146.t1"/>
    <property type="gene ID" value="Gr19_v10_g9146"/>
</dbReference>
<proteinExistence type="predicted"/>
<evidence type="ECO:0000313" key="1">
    <source>
        <dbReference type="Proteomes" id="UP000887572"/>
    </source>
</evidence>
<keyword evidence="1" id="KW-1185">Reference proteome</keyword>
<accession>A0A914IEF8</accession>